<feature type="domain" description="WxL Interacting Protein host binding" evidence="5">
    <location>
        <begin position="167"/>
        <end position="310"/>
    </location>
</feature>
<dbReference type="InterPro" id="IPR010317">
    <property type="entry name" value="WxLIP_PGBD"/>
</dbReference>
<keyword evidence="2" id="KW-1133">Transmembrane helix</keyword>
<evidence type="ECO:0000256" key="3">
    <source>
        <dbReference type="SAM" id="SignalP"/>
    </source>
</evidence>
<dbReference type="RefSeq" id="WP_125593009.1">
    <property type="nucleotide sequence ID" value="NZ_JBHSSN010000015.1"/>
</dbReference>
<evidence type="ECO:0000259" key="5">
    <source>
        <dbReference type="Pfam" id="PF11797"/>
    </source>
</evidence>
<dbReference type="Pfam" id="PF11797">
    <property type="entry name" value="WxLIP_HBD"/>
    <property type="match status" value="1"/>
</dbReference>
<keyword evidence="2" id="KW-0472">Membrane</keyword>
<evidence type="ECO:0000256" key="1">
    <source>
        <dbReference type="SAM" id="MobiDB-lite"/>
    </source>
</evidence>
<gene>
    <name evidence="6" type="ORF">ACFP1F_09585</name>
</gene>
<feature type="domain" description="WxL Interacting Protein peptidoglycan binding" evidence="4">
    <location>
        <begin position="36"/>
        <end position="154"/>
    </location>
</feature>
<evidence type="ECO:0000259" key="4">
    <source>
        <dbReference type="Pfam" id="PF06030"/>
    </source>
</evidence>
<evidence type="ECO:0000313" key="7">
    <source>
        <dbReference type="Proteomes" id="UP001596186"/>
    </source>
</evidence>
<comment type="caution">
    <text evidence="6">The sequence shown here is derived from an EMBL/GenBank/DDBJ whole genome shotgun (WGS) entry which is preliminary data.</text>
</comment>
<keyword evidence="2" id="KW-0812">Transmembrane</keyword>
<evidence type="ECO:0000313" key="6">
    <source>
        <dbReference type="EMBL" id="MFC6323991.1"/>
    </source>
</evidence>
<feature type="transmembrane region" description="Helical" evidence="2">
    <location>
        <begin position="319"/>
        <end position="340"/>
    </location>
</feature>
<proteinExistence type="predicted"/>
<dbReference type="Proteomes" id="UP001596186">
    <property type="component" value="Unassembled WGS sequence"/>
</dbReference>
<dbReference type="EMBL" id="JBHSSN010000015">
    <property type="protein sequence ID" value="MFC6323991.1"/>
    <property type="molecule type" value="Genomic_DNA"/>
</dbReference>
<accession>A0ABW1UYZ6</accession>
<feature type="chain" id="PRO_5045221128" evidence="3">
    <location>
        <begin position="32"/>
        <end position="366"/>
    </location>
</feature>
<keyword evidence="3" id="KW-0732">Signal</keyword>
<reference evidence="7" key="1">
    <citation type="journal article" date="2019" name="Int. J. Syst. Evol. Microbiol.">
        <title>The Global Catalogue of Microorganisms (GCM) 10K type strain sequencing project: providing services to taxonomists for standard genome sequencing and annotation.</title>
        <authorList>
            <consortium name="The Broad Institute Genomics Platform"/>
            <consortium name="The Broad Institute Genome Sequencing Center for Infectious Disease"/>
            <person name="Wu L."/>
            <person name="Ma J."/>
        </authorList>
    </citation>
    <scope>NUCLEOTIDE SEQUENCE [LARGE SCALE GENOMIC DNA]</scope>
    <source>
        <strain evidence="7">CCM 8895</strain>
    </source>
</reference>
<protein>
    <submittedName>
        <fullName evidence="6">WxL protein host-binding domain-containing protein</fullName>
    </submittedName>
</protein>
<feature type="region of interest" description="Disordered" evidence="1">
    <location>
        <begin position="344"/>
        <end position="366"/>
    </location>
</feature>
<dbReference type="Pfam" id="PF06030">
    <property type="entry name" value="WxLIP_PGBD"/>
    <property type="match status" value="1"/>
</dbReference>
<feature type="signal peptide" evidence="3">
    <location>
        <begin position="1"/>
        <end position="31"/>
    </location>
</feature>
<feature type="compositionally biased region" description="Low complexity" evidence="1">
    <location>
        <begin position="344"/>
        <end position="359"/>
    </location>
</feature>
<evidence type="ECO:0000256" key="2">
    <source>
        <dbReference type="SAM" id="Phobius"/>
    </source>
</evidence>
<name>A0ABW1UYZ6_9LACO</name>
<dbReference type="InterPro" id="IPR021759">
    <property type="entry name" value="WxLIP_HBD"/>
</dbReference>
<keyword evidence="7" id="KW-1185">Reference proteome</keyword>
<sequence length="366" mass="40228">MKRVSKRSLFVFFAIFGLIVSSFAMIQTAQAASGDYSIKPEASADEVNIDNGTYVIEGDPGQQVQVKIGVINKSNKTRKFVINANTAYTNNSGQPGYDKTKVHDPSLKIQTRDAITPNNIIATVKGGKEMIIPVTLTIPKKSFKGYIMGGFNVKPYKEKAKGTVSANGTLIKNKFSYSLPIQIHQKSSANQDPKYSINTVKPGLVSDAAHQRAGVNANVHNSANGFVTELSSKATVTKKDDKSFKITKSQTGQAIAPTSNYDYSISWGKKPMKAGNYHLKLVYKTNNGIKSWTLNKDFTITNAQAAKYNKLAGIKPNYMWLYILLGILLLAIILGLGIYLGRRNKNNNGNNNNGNTPNKPTRRRRR</sequence>
<organism evidence="6 7">
    <name type="scientific">Companilactobacillus baiquanensis</name>
    <dbReference type="NCBI Taxonomy" id="2486005"/>
    <lineage>
        <taxon>Bacteria</taxon>
        <taxon>Bacillati</taxon>
        <taxon>Bacillota</taxon>
        <taxon>Bacilli</taxon>
        <taxon>Lactobacillales</taxon>
        <taxon>Lactobacillaceae</taxon>
        <taxon>Companilactobacillus</taxon>
    </lineage>
</organism>